<dbReference type="SUPFAM" id="SSF57997">
    <property type="entry name" value="Tropomyosin"/>
    <property type="match status" value="1"/>
</dbReference>
<organism evidence="3 4">
    <name type="scientific">Trichomonas vaginalis (strain ATCC PRA-98 / G3)</name>
    <dbReference type="NCBI Taxonomy" id="412133"/>
    <lineage>
        <taxon>Eukaryota</taxon>
        <taxon>Metamonada</taxon>
        <taxon>Parabasalia</taxon>
        <taxon>Trichomonadida</taxon>
        <taxon>Trichomonadidae</taxon>
        <taxon>Trichomonas</taxon>
    </lineage>
</organism>
<sequence>MSKTPKVQTSSMSSNPKKSNLKKTVPNLDPGSPILHSNEGSASVNAPAPLIQNDLQKDLISTTDDSAIGDKHSGAKKNKNQSDYHHYPEKNGASPIKGHDLIVKAGSTKPIVFFLDRVTNVASVSDALKLCISKLQEFNDTMPNDQQKIEIIALEMKPENKSLNDQEDTPKNSEMKSISGLANSIIAKIRPIFEAKGVELPTFTEANYQTFFAHSNLTFNQAIDLDKNCWISNGIHCIFYAACYSIARLRKNMDSIMLHRRIVIMDSQMESRLQKMNQKLDSLEQSVNQIKDDQTTMNQKLGALETSVNQIKDDQTTMNQKLGALETSVNQIKDDQTTMNQKLGALETSVNQIKDDQTTMNQKLGALETSVNQIKDDQTTMNQKLGALETSVNQIKDDQTTMNQKLGALETSVNQIKDDQTTMNQKLSKLDSLEQSVNNITQMLTKLNAQYETNDKIIQFVAFGYHKTHKNEGNFEIMRSELTDYMWPENQ</sequence>
<feature type="region of interest" description="Disordered" evidence="2">
    <location>
        <begin position="64"/>
        <end position="95"/>
    </location>
</feature>
<evidence type="ECO:0000313" key="4">
    <source>
        <dbReference type="Proteomes" id="UP000001542"/>
    </source>
</evidence>
<dbReference type="VEuPathDB" id="TrichDB:TVAGG3_0178380"/>
<reference evidence="3" key="2">
    <citation type="journal article" date="2007" name="Science">
        <title>Draft genome sequence of the sexually transmitted pathogen Trichomonas vaginalis.</title>
        <authorList>
            <person name="Carlton J.M."/>
            <person name="Hirt R.P."/>
            <person name="Silva J.C."/>
            <person name="Delcher A.L."/>
            <person name="Schatz M."/>
            <person name="Zhao Q."/>
            <person name="Wortman J.R."/>
            <person name="Bidwell S.L."/>
            <person name="Alsmark U.C.M."/>
            <person name="Besteiro S."/>
            <person name="Sicheritz-Ponten T."/>
            <person name="Noel C.J."/>
            <person name="Dacks J.B."/>
            <person name="Foster P.G."/>
            <person name="Simillion C."/>
            <person name="Van de Peer Y."/>
            <person name="Miranda-Saavedra D."/>
            <person name="Barton G.J."/>
            <person name="Westrop G.D."/>
            <person name="Mueller S."/>
            <person name="Dessi D."/>
            <person name="Fiori P.L."/>
            <person name="Ren Q."/>
            <person name="Paulsen I."/>
            <person name="Zhang H."/>
            <person name="Bastida-Corcuera F.D."/>
            <person name="Simoes-Barbosa A."/>
            <person name="Brown M.T."/>
            <person name="Hayes R.D."/>
            <person name="Mukherjee M."/>
            <person name="Okumura C.Y."/>
            <person name="Schneider R."/>
            <person name="Smith A.J."/>
            <person name="Vanacova S."/>
            <person name="Villalvazo M."/>
            <person name="Haas B.J."/>
            <person name="Pertea M."/>
            <person name="Feldblyum T.V."/>
            <person name="Utterback T.R."/>
            <person name="Shu C.L."/>
            <person name="Osoegawa K."/>
            <person name="de Jong P.J."/>
            <person name="Hrdy I."/>
            <person name="Horvathova L."/>
            <person name="Zubacova Z."/>
            <person name="Dolezal P."/>
            <person name="Malik S.B."/>
            <person name="Logsdon J.M. Jr."/>
            <person name="Henze K."/>
            <person name="Gupta A."/>
            <person name="Wang C.C."/>
            <person name="Dunne R.L."/>
            <person name="Upcroft J.A."/>
            <person name="Upcroft P."/>
            <person name="White O."/>
            <person name="Salzberg S.L."/>
            <person name="Tang P."/>
            <person name="Chiu C.-H."/>
            <person name="Lee Y.-S."/>
            <person name="Embley T.M."/>
            <person name="Coombs G.H."/>
            <person name="Mottram J.C."/>
            <person name="Tachezy J."/>
            <person name="Fraser-Liggett C.M."/>
            <person name="Johnson P.J."/>
        </authorList>
    </citation>
    <scope>NUCLEOTIDE SEQUENCE [LARGE SCALE GENOMIC DNA]</scope>
    <source>
        <strain evidence="3">G3</strain>
    </source>
</reference>
<proteinExistence type="predicted"/>
<dbReference type="EMBL" id="DS113446">
    <property type="protein sequence ID" value="EAY05545.1"/>
    <property type="molecule type" value="Genomic_DNA"/>
</dbReference>
<evidence type="ECO:0000313" key="3">
    <source>
        <dbReference type="EMBL" id="EAY05545.1"/>
    </source>
</evidence>
<dbReference type="AlphaFoldDB" id="A2EP78"/>
<dbReference type="SMR" id="A2EP78"/>
<keyword evidence="1" id="KW-0175">Coiled coil</keyword>
<dbReference type="VEuPathDB" id="TrichDB:TVAG_319000"/>
<feature type="compositionally biased region" description="Polar residues" evidence="2">
    <location>
        <begin position="1"/>
        <end position="18"/>
    </location>
</feature>
<dbReference type="Gene3D" id="1.20.5.190">
    <property type="match status" value="1"/>
</dbReference>
<gene>
    <name evidence="3" type="ORF">TVAG_319000</name>
</gene>
<keyword evidence="4" id="KW-1185">Reference proteome</keyword>
<feature type="compositionally biased region" description="Basic and acidic residues" evidence="2">
    <location>
        <begin position="80"/>
        <end position="89"/>
    </location>
</feature>
<dbReference type="RefSeq" id="XP_001317768.1">
    <property type="nucleotide sequence ID" value="XM_001317733.1"/>
</dbReference>
<reference evidence="3" key="1">
    <citation type="submission" date="2006-10" db="EMBL/GenBank/DDBJ databases">
        <authorList>
            <person name="Amadeo P."/>
            <person name="Zhao Q."/>
            <person name="Wortman J."/>
            <person name="Fraser-Liggett C."/>
            <person name="Carlton J."/>
        </authorList>
    </citation>
    <scope>NUCLEOTIDE SEQUENCE</scope>
    <source>
        <strain evidence="3">G3</strain>
    </source>
</reference>
<protein>
    <submittedName>
        <fullName evidence="3">Uncharacterized protein</fullName>
    </submittedName>
</protein>
<dbReference type="Gene3D" id="1.20.5.340">
    <property type="match status" value="1"/>
</dbReference>
<name>A2EP78_TRIV3</name>
<accession>A2EP78</accession>
<evidence type="ECO:0000256" key="2">
    <source>
        <dbReference type="SAM" id="MobiDB-lite"/>
    </source>
</evidence>
<dbReference type="Proteomes" id="UP000001542">
    <property type="component" value="Unassembled WGS sequence"/>
</dbReference>
<feature type="region of interest" description="Disordered" evidence="2">
    <location>
        <begin position="1"/>
        <end position="46"/>
    </location>
</feature>
<feature type="coiled-coil region" evidence="1">
    <location>
        <begin position="266"/>
        <end position="300"/>
    </location>
</feature>
<dbReference type="InParanoid" id="A2EP78"/>
<feature type="coiled-coil region" evidence="1">
    <location>
        <begin position="423"/>
        <end position="450"/>
    </location>
</feature>
<dbReference type="PANTHER" id="PTHR18867:SF12">
    <property type="entry name" value="DNA REPAIR PROTEIN RAD50"/>
    <property type="match status" value="1"/>
</dbReference>
<evidence type="ECO:0000256" key="1">
    <source>
        <dbReference type="SAM" id="Coils"/>
    </source>
</evidence>
<dbReference type="PANTHER" id="PTHR18867">
    <property type="entry name" value="RAD50"/>
    <property type="match status" value="1"/>
</dbReference>
<dbReference type="KEGG" id="tva:4763411"/>